<evidence type="ECO:0000256" key="6">
    <source>
        <dbReference type="ARBA" id="ARBA00047319"/>
    </source>
</evidence>
<accession>A0A9N9RZK7</accession>
<dbReference type="InterPro" id="IPR025110">
    <property type="entry name" value="AMP-bd_C"/>
</dbReference>
<dbReference type="Pfam" id="PF13193">
    <property type="entry name" value="AMP-binding_C"/>
    <property type="match status" value="1"/>
</dbReference>
<keyword evidence="11" id="KW-1185">Reference proteome</keyword>
<proteinExistence type="inferred from homology"/>
<evidence type="ECO:0000259" key="8">
    <source>
        <dbReference type="Pfam" id="PF00501"/>
    </source>
</evidence>
<evidence type="ECO:0000256" key="4">
    <source>
        <dbReference type="ARBA" id="ARBA00039009"/>
    </source>
</evidence>
<dbReference type="PROSITE" id="PS00455">
    <property type="entry name" value="AMP_BINDING"/>
    <property type="match status" value="1"/>
</dbReference>
<dbReference type="GO" id="GO:0006631">
    <property type="term" value="P:fatty acid metabolic process"/>
    <property type="evidence" value="ECO:0007669"/>
    <property type="project" value="TreeGrafter"/>
</dbReference>
<dbReference type="EMBL" id="OU895879">
    <property type="protein sequence ID" value="CAG9807976.1"/>
    <property type="molecule type" value="Genomic_DNA"/>
</dbReference>
<comment type="function">
    <text evidence="3">Acyl-CoA synthases catalyze the initial reaction in fatty acid metabolism, by forming a thioester with CoA. Has some preference toward medium-chain substrates. Plays a role in adipocyte differentiation.</text>
</comment>
<feature type="domain" description="AMP-dependent synthetase/ligase" evidence="8">
    <location>
        <begin position="51"/>
        <end position="432"/>
    </location>
</feature>
<evidence type="ECO:0000256" key="3">
    <source>
        <dbReference type="ARBA" id="ARBA00037247"/>
    </source>
</evidence>
<dbReference type="EC" id="6.2.1.2" evidence="4"/>
<dbReference type="Pfam" id="PF00501">
    <property type="entry name" value="AMP-binding"/>
    <property type="match status" value="1"/>
</dbReference>
<dbReference type="PANTHER" id="PTHR43201:SF5">
    <property type="entry name" value="MEDIUM-CHAIN ACYL-COA LIGASE ACSF2, MITOCHONDRIAL"/>
    <property type="match status" value="1"/>
</dbReference>
<dbReference type="SUPFAM" id="SSF56801">
    <property type="entry name" value="Acetyl-CoA synthetase-like"/>
    <property type="match status" value="1"/>
</dbReference>
<comment type="similarity">
    <text evidence="1">Belongs to the ATP-dependent AMP-binding enzyme family.</text>
</comment>
<reference evidence="10" key="2">
    <citation type="submission" date="2022-10" db="EMBL/GenBank/DDBJ databases">
        <authorList>
            <consortium name="ENA_rothamsted_submissions"/>
            <consortium name="culmorum"/>
            <person name="King R."/>
        </authorList>
    </citation>
    <scope>NUCLEOTIDE SEQUENCE</scope>
</reference>
<comment type="catalytic activity">
    <reaction evidence="7">
        <text>a medium-chain fatty acid + ATP + CoA = a medium-chain fatty acyl-CoA + AMP + diphosphate</text>
        <dbReference type="Rhea" id="RHEA:48340"/>
        <dbReference type="ChEBI" id="CHEBI:30616"/>
        <dbReference type="ChEBI" id="CHEBI:33019"/>
        <dbReference type="ChEBI" id="CHEBI:57287"/>
        <dbReference type="ChEBI" id="CHEBI:59558"/>
        <dbReference type="ChEBI" id="CHEBI:90546"/>
        <dbReference type="ChEBI" id="CHEBI:456215"/>
        <dbReference type="EC" id="6.2.1.2"/>
    </reaction>
</comment>
<dbReference type="AlphaFoldDB" id="A0A9N9RZK7"/>
<sequence>MIRKYFQAQNSITIISIRFCSAAIQSKPKLSYYHRIEGEPFKYNTIGELLQNAAEKYGEKVSLVTYSEKKRISFAETFEKADCLASSLMNIGLKRGDRVAIWSPNYEFWYISMMAIARAGLVCVTLNPAYTINELNYCLEKVGIKAVIAPEVFRTQKYFDMLTQSLKKEASSKILLEHIIIYGNQKLPGAFNFDDLIKSSSENDKRKINELQASISPDSGAMIQFTSGTTGKPKATLLSHFGMVNNSYFIGLRNGFHKKDYKLCIPLPLFHVGGCIISLLGSLHHGRTLVFPAPHFDGEAMLRSIVDENCNFFAGTPTFCVDLLAKQKLLNLPLPEIEMACLGGADLSPQIVKDLTEVLKVKRITSVYGMTETSSAVFQTLPEDNNQSVEEYVGVVGNNVEAKVIDKKGNLVPFGQPGELCIRSKVNMIKYWNEPEKTKETLGEDGWLKTGDQFILNENGYGKICGRLKDMIIRGGENIFPKEIEDFLNTHGNILESQVIGVPDKRMGEEVCALFRLKDQTKLLTQEDIKNFCQGTLAHFKIPRYTIIVSEFPKTPSGKIQKSRFGKFFKNQLDNLK</sequence>
<evidence type="ECO:0000313" key="11">
    <source>
        <dbReference type="Proteomes" id="UP001153620"/>
    </source>
</evidence>
<keyword evidence="2" id="KW-0436">Ligase</keyword>
<dbReference type="Gene3D" id="3.40.50.12780">
    <property type="entry name" value="N-terminal domain of ligase-like"/>
    <property type="match status" value="1"/>
</dbReference>
<dbReference type="OrthoDB" id="10253115at2759"/>
<gene>
    <name evidence="10" type="ORF">CHIRRI_LOCUS10822</name>
</gene>
<dbReference type="Proteomes" id="UP001153620">
    <property type="component" value="Chromosome 3"/>
</dbReference>
<evidence type="ECO:0000256" key="2">
    <source>
        <dbReference type="ARBA" id="ARBA00022598"/>
    </source>
</evidence>
<organism evidence="10 11">
    <name type="scientific">Chironomus riparius</name>
    <dbReference type="NCBI Taxonomy" id="315576"/>
    <lineage>
        <taxon>Eukaryota</taxon>
        <taxon>Metazoa</taxon>
        <taxon>Ecdysozoa</taxon>
        <taxon>Arthropoda</taxon>
        <taxon>Hexapoda</taxon>
        <taxon>Insecta</taxon>
        <taxon>Pterygota</taxon>
        <taxon>Neoptera</taxon>
        <taxon>Endopterygota</taxon>
        <taxon>Diptera</taxon>
        <taxon>Nematocera</taxon>
        <taxon>Chironomoidea</taxon>
        <taxon>Chironomidae</taxon>
        <taxon>Chironominae</taxon>
        <taxon>Chironomus</taxon>
    </lineage>
</organism>
<dbReference type="PANTHER" id="PTHR43201">
    <property type="entry name" value="ACYL-COA SYNTHETASE"/>
    <property type="match status" value="1"/>
</dbReference>
<feature type="domain" description="AMP-binding enzyme C-terminal" evidence="9">
    <location>
        <begin position="483"/>
        <end position="559"/>
    </location>
</feature>
<reference evidence="10" key="1">
    <citation type="submission" date="2022-01" db="EMBL/GenBank/DDBJ databases">
        <authorList>
            <person name="King R."/>
        </authorList>
    </citation>
    <scope>NUCLEOTIDE SEQUENCE</scope>
</reference>
<dbReference type="InterPro" id="IPR042099">
    <property type="entry name" value="ANL_N_sf"/>
</dbReference>
<protein>
    <recommendedName>
        <fullName evidence="5">Medium-chain acyl-CoA ligase ACSF2, mitochondrial</fullName>
        <ecNumber evidence="4">6.2.1.2</ecNumber>
    </recommendedName>
</protein>
<evidence type="ECO:0000313" key="10">
    <source>
        <dbReference type="EMBL" id="CAG9807976.1"/>
    </source>
</evidence>
<dbReference type="InterPro" id="IPR000873">
    <property type="entry name" value="AMP-dep_synth/lig_dom"/>
</dbReference>
<name>A0A9N9RZK7_9DIPT</name>
<dbReference type="FunFam" id="3.30.300.30:FF:000008">
    <property type="entry name" value="2,3-dihydroxybenzoate-AMP ligase"/>
    <property type="match status" value="1"/>
</dbReference>
<dbReference type="Gene3D" id="3.30.300.30">
    <property type="match status" value="1"/>
</dbReference>
<evidence type="ECO:0000256" key="5">
    <source>
        <dbReference type="ARBA" id="ARBA00039638"/>
    </source>
</evidence>
<dbReference type="InterPro" id="IPR020845">
    <property type="entry name" value="AMP-binding_CS"/>
</dbReference>
<evidence type="ECO:0000259" key="9">
    <source>
        <dbReference type="Pfam" id="PF13193"/>
    </source>
</evidence>
<dbReference type="InterPro" id="IPR045851">
    <property type="entry name" value="AMP-bd_C_sf"/>
</dbReference>
<dbReference type="GO" id="GO:0031956">
    <property type="term" value="F:medium-chain fatty acid-CoA ligase activity"/>
    <property type="evidence" value="ECO:0007669"/>
    <property type="project" value="UniProtKB-EC"/>
</dbReference>
<evidence type="ECO:0000256" key="7">
    <source>
        <dbReference type="ARBA" id="ARBA00048277"/>
    </source>
</evidence>
<comment type="catalytic activity">
    <reaction evidence="6">
        <text>octanoate + ATP + CoA = octanoyl-CoA + AMP + diphosphate</text>
        <dbReference type="Rhea" id="RHEA:33631"/>
        <dbReference type="ChEBI" id="CHEBI:25646"/>
        <dbReference type="ChEBI" id="CHEBI:30616"/>
        <dbReference type="ChEBI" id="CHEBI:33019"/>
        <dbReference type="ChEBI" id="CHEBI:57287"/>
        <dbReference type="ChEBI" id="CHEBI:57386"/>
        <dbReference type="ChEBI" id="CHEBI:456215"/>
    </reaction>
</comment>
<evidence type="ECO:0000256" key="1">
    <source>
        <dbReference type="ARBA" id="ARBA00006432"/>
    </source>
</evidence>